<protein>
    <submittedName>
        <fullName evidence="2">Josephin-like protein</fullName>
    </submittedName>
</protein>
<sequence>MKIPSRVSMYSDLMSSFERLIGYCQAKRRYGKTRKTCQLYFSTAKGNGRANNVGSHATVHQKPAAELQKQKSCKKEDNTPRCTRSCKFRLPRKKELSPLKYLKHIGGKMFAVLQMMSPRRCSPKVTSSERAKPSVAPVDSHRAEAIDDCIEFINSSSSLPRSNSTLQ</sequence>
<organism evidence="1 2">
    <name type="scientific">Coffea arabica</name>
    <name type="common">Arabian coffee</name>
    <dbReference type="NCBI Taxonomy" id="13443"/>
    <lineage>
        <taxon>Eukaryota</taxon>
        <taxon>Viridiplantae</taxon>
        <taxon>Streptophyta</taxon>
        <taxon>Embryophyta</taxon>
        <taxon>Tracheophyta</taxon>
        <taxon>Spermatophyta</taxon>
        <taxon>Magnoliopsida</taxon>
        <taxon>eudicotyledons</taxon>
        <taxon>Gunneridae</taxon>
        <taxon>Pentapetalae</taxon>
        <taxon>asterids</taxon>
        <taxon>lamiids</taxon>
        <taxon>Gentianales</taxon>
        <taxon>Rubiaceae</taxon>
        <taxon>Ixoroideae</taxon>
        <taxon>Gardenieae complex</taxon>
        <taxon>Bertiereae - Coffeeae clade</taxon>
        <taxon>Coffeeae</taxon>
        <taxon>Coffea</taxon>
    </lineage>
</organism>
<reference evidence="1" key="1">
    <citation type="journal article" date="2025" name="Foods">
        <title>Unveiling the Microbial Signatures of Arabica Coffee Cherries: Insights into Ripeness Specific Diversity, Functional Traits, and Implications for Quality and Safety.</title>
        <authorList>
            <consortium name="RefSeq"/>
            <person name="Tenea G.N."/>
            <person name="Cifuentes V."/>
            <person name="Reyes P."/>
            <person name="Cevallos-Vallejos M."/>
        </authorList>
    </citation>
    <scope>NUCLEOTIDE SEQUENCE [LARGE SCALE GENOMIC DNA]</scope>
</reference>
<evidence type="ECO:0000313" key="2">
    <source>
        <dbReference type="RefSeq" id="XP_071916771.1"/>
    </source>
</evidence>
<accession>A0ABM4VB47</accession>
<dbReference type="GeneID" id="140012531"/>
<reference evidence="2" key="2">
    <citation type="submission" date="2025-08" db="UniProtKB">
        <authorList>
            <consortium name="RefSeq"/>
        </authorList>
    </citation>
    <scope>IDENTIFICATION</scope>
    <source>
        <tissue evidence="2">Leaves</tissue>
    </source>
</reference>
<dbReference type="RefSeq" id="XP_071916771.1">
    <property type="nucleotide sequence ID" value="XM_072060670.1"/>
</dbReference>
<proteinExistence type="predicted"/>
<dbReference type="Proteomes" id="UP001652660">
    <property type="component" value="Chromosome 1e"/>
</dbReference>
<gene>
    <name evidence="2" type="primary">LOC140012531</name>
</gene>
<dbReference type="PANTHER" id="PTHR34355:SF7">
    <property type="entry name" value="JOSEPHIN PROTEIN-LIKE PROTEIN"/>
    <property type="match status" value="1"/>
</dbReference>
<keyword evidence="1" id="KW-1185">Reference proteome</keyword>
<name>A0ABM4VB47_COFAR</name>
<dbReference type="PANTHER" id="PTHR34355">
    <property type="entry name" value="JOSEPHIN-LIKE PROTEIN"/>
    <property type="match status" value="1"/>
</dbReference>
<evidence type="ECO:0000313" key="1">
    <source>
        <dbReference type="Proteomes" id="UP001652660"/>
    </source>
</evidence>